<dbReference type="EMBL" id="CAFAAG010000007">
    <property type="protein sequence ID" value="CAB4785943.1"/>
    <property type="molecule type" value="Genomic_DNA"/>
</dbReference>
<name>A0A6J6WRW4_9ZZZZ</name>
<protein>
    <submittedName>
        <fullName evidence="1">Unannotated protein</fullName>
    </submittedName>
</protein>
<accession>A0A6J6WRW4</accession>
<organism evidence="1">
    <name type="scientific">freshwater metagenome</name>
    <dbReference type="NCBI Taxonomy" id="449393"/>
    <lineage>
        <taxon>unclassified sequences</taxon>
        <taxon>metagenomes</taxon>
        <taxon>ecological metagenomes</taxon>
    </lineage>
</organism>
<dbReference type="AlphaFoldDB" id="A0A6J6WRW4"/>
<evidence type="ECO:0000313" key="1">
    <source>
        <dbReference type="EMBL" id="CAB4785943.1"/>
    </source>
</evidence>
<gene>
    <name evidence="1" type="ORF">UFOPK2975_00213</name>
</gene>
<reference evidence="1" key="1">
    <citation type="submission" date="2020-05" db="EMBL/GenBank/DDBJ databases">
        <authorList>
            <person name="Chiriac C."/>
            <person name="Salcher M."/>
            <person name="Ghai R."/>
            <person name="Kavagutti S V."/>
        </authorList>
    </citation>
    <scope>NUCLEOTIDE SEQUENCE</scope>
</reference>
<proteinExistence type="predicted"/>
<sequence>MITASLILLALALVGHLTVMNAVDSFNGYGESDSTYKF</sequence>